<proteinExistence type="predicted"/>
<gene>
    <name evidence="1" type="ORF">METZ01_LOCUS272381</name>
</gene>
<name>A0A382K911_9ZZZZ</name>
<accession>A0A382K911</accession>
<dbReference type="AlphaFoldDB" id="A0A382K911"/>
<sequence>MNGLEVTGCGLTVTKPSPKVIK</sequence>
<reference evidence="1" key="1">
    <citation type="submission" date="2018-05" db="EMBL/GenBank/DDBJ databases">
        <authorList>
            <person name="Lanie J.A."/>
            <person name="Ng W.-L."/>
            <person name="Kazmierczak K.M."/>
            <person name="Andrzejewski T.M."/>
            <person name="Davidsen T.M."/>
            <person name="Wayne K.J."/>
            <person name="Tettelin H."/>
            <person name="Glass J.I."/>
            <person name="Rusch D."/>
            <person name="Podicherti R."/>
            <person name="Tsui H.-C.T."/>
            <person name="Winkler M.E."/>
        </authorList>
    </citation>
    <scope>NUCLEOTIDE SEQUENCE</scope>
</reference>
<protein>
    <submittedName>
        <fullName evidence="1">Uncharacterized protein</fullName>
    </submittedName>
</protein>
<evidence type="ECO:0000313" key="1">
    <source>
        <dbReference type="EMBL" id="SVC19527.1"/>
    </source>
</evidence>
<organism evidence="1">
    <name type="scientific">marine metagenome</name>
    <dbReference type="NCBI Taxonomy" id="408172"/>
    <lineage>
        <taxon>unclassified sequences</taxon>
        <taxon>metagenomes</taxon>
        <taxon>ecological metagenomes</taxon>
    </lineage>
</organism>
<dbReference type="EMBL" id="UINC01078447">
    <property type="protein sequence ID" value="SVC19527.1"/>
    <property type="molecule type" value="Genomic_DNA"/>
</dbReference>